<name>A0A2V1GYZ7_9GAMM</name>
<comment type="caution">
    <text evidence="2">The sequence shown here is derived from an EMBL/GenBank/DDBJ whole genome shotgun (WGS) entry which is preliminary data.</text>
</comment>
<keyword evidence="1" id="KW-0812">Transmembrane</keyword>
<reference evidence="2 3" key="1">
    <citation type="submission" date="2018-04" db="EMBL/GenBank/DDBJ databases">
        <title>Thalassorhabdus spongiae gen. nov., sp. nov., isolated from a marine sponge in South-West Iceland.</title>
        <authorList>
            <person name="Knobloch S."/>
            <person name="Daussin A."/>
            <person name="Johannsson R."/>
            <person name="Marteinsson V.T."/>
        </authorList>
    </citation>
    <scope>NUCLEOTIDE SEQUENCE [LARGE SCALE GENOMIC DNA]</scope>
    <source>
        <strain evidence="2 3">Hp12</strain>
    </source>
</reference>
<dbReference type="RefSeq" id="WP_116688279.1">
    <property type="nucleotide sequence ID" value="NZ_CAWNYD010000008.1"/>
</dbReference>
<dbReference type="EMBL" id="QDDL01000008">
    <property type="protein sequence ID" value="PVZ66359.1"/>
    <property type="molecule type" value="Genomic_DNA"/>
</dbReference>
<sequence>MPYSKHTEKARQFVKRKTLTLGSLVLPWLFIIYAIIQSYKPEMLASNPSQMFAVFAIFLYPVSYLIFVVQSRRHLAKGHPASALYWYQFPRLHAWSIVGILLLSGMGIV</sequence>
<feature type="transmembrane region" description="Helical" evidence="1">
    <location>
        <begin position="51"/>
        <end position="69"/>
    </location>
</feature>
<keyword evidence="1" id="KW-1133">Transmembrane helix</keyword>
<evidence type="ECO:0000313" key="3">
    <source>
        <dbReference type="Proteomes" id="UP000244906"/>
    </source>
</evidence>
<accession>A0A2V1GYZ7</accession>
<keyword evidence="3" id="KW-1185">Reference proteome</keyword>
<feature type="transmembrane region" description="Helical" evidence="1">
    <location>
        <begin position="21"/>
        <end position="39"/>
    </location>
</feature>
<proteinExistence type="predicted"/>
<organism evidence="2 3">
    <name type="scientific">Pelagibaculum spongiae</name>
    <dbReference type="NCBI Taxonomy" id="2080658"/>
    <lineage>
        <taxon>Bacteria</taxon>
        <taxon>Pseudomonadati</taxon>
        <taxon>Pseudomonadota</taxon>
        <taxon>Gammaproteobacteria</taxon>
        <taxon>Oceanospirillales</taxon>
        <taxon>Pelagibaculum</taxon>
    </lineage>
</organism>
<feature type="transmembrane region" description="Helical" evidence="1">
    <location>
        <begin position="89"/>
        <end position="108"/>
    </location>
</feature>
<evidence type="ECO:0000313" key="2">
    <source>
        <dbReference type="EMBL" id="PVZ66359.1"/>
    </source>
</evidence>
<keyword evidence="1" id="KW-0472">Membrane</keyword>
<dbReference type="Proteomes" id="UP000244906">
    <property type="component" value="Unassembled WGS sequence"/>
</dbReference>
<protein>
    <submittedName>
        <fullName evidence="2">Uncharacterized protein</fullName>
    </submittedName>
</protein>
<dbReference type="AlphaFoldDB" id="A0A2V1GYZ7"/>
<evidence type="ECO:0000256" key="1">
    <source>
        <dbReference type="SAM" id="Phobius"/>
    </source>
</evidence>
<gene>
    <name evidence="2" type="ORF">DC094_16815</name>
</gene>